<feature type="region of interest" description="Disordered" evidence="2">
    <location>
        <begin position="202"/>
        <end position="225"/>
    </location>
</feature>
<evidence type="ECO:0000259" key="3">
    <source>
        <dbReference type="Pfam" id="PF04043"/>
    </source>
</evidence>
<dbReference type="InterPro" id="IPR006501">
    <property type="entry name" value="Pectinesterase_inhib_dom"/>
</dbReference>
<evidence type="ECO:0000313" key="6">
    <source>
        <dbReference type="EMBL" id="KAF2323343.1"/>
    </source>
</evidence>
<feature type="compositionally biased region" description="Low complexity" evidence="2">
    <location>
        <begin position="127"/>
        <end position="138"/>
    </location>
</feature>
<gene>
    <name evidence="6" type="ORF">GH714_034787</name>
</gene>
<evidence type="ECO:0000256" key="2">
    <source>
        <dbReference type="SAM" id="MobiDB-lite"/>
    </source>
</evidence>
<feature type="domain" description="DUF632" evidence="4">
    <location>
        <begin position="396"/>
        <end position="465"/>
    </location>
</feature>
<evidence type="ECO:0000256" key="1">
    <source>
        <dbReference type="SAM" id="Coils"/>
    </source>
</evidence>
<reference evidence="6 7" key="1">
    <citation type="journal article" date="2020" name="Mol. Plant">
        <title>The Chromosome-Based Rubber Tree Genome Provides New Insights into Spurge Genome Evolution and Rubber Biosynthesis.</title>
        <authorList>
            <person name="Liu J."/>
            <person name="Shi C."/>
            <person name="Shi C.C."/>
            <person name="Li W."/>
            <person name="Zhang Q.J."/>
            <person name="Zhang Y."/>
            <person name="Li K."/>
            <person name="Lu H.F."/>
            <person name="Shi C."/>
            <person name="Zhu S.T."/>
            <person name="Xiao Z.Y."/>
            <person name="Nan H."/>
            <person name="Yue Y."/>
            <person name="Zhu X.G."/>
            <person name="Wu Y."/>
            <person name="Hong X.N."/>
            <person name="Fan G.Y."/>
            <person name="Tong Y."/>
            <person name="Zhang D."/>
            <person name="Mao C.L."/>
            <person name="Liu Y.L."/>
            <person name="Hao S.J."/>
            <person name="Liu W.Q."/>
            <person name="Lv M.Q."/>
            <person name="Zhang H.B."/>
            <person name="Liu Y."/>
            <person name="Hu-Tang G.R."/>
            <person name="Wang J.P."/>
            <person name="Wang J.H."/>
            <person name="Sun Y.H."/>
            <person name="Ni S.B."/>
            <person name="Chen W.B."/>
            <person name="Zhang X.C."/>
            <person name="Jiao Y.N."/>
            <person name="Eichler E.E."/>
            <person name="Li G.H."/>
            <person name="Liu X."/>
            <person name="Gao L.Z."/>
        </authorList>
    </citation>
    <scope>NUCLEOTIDE SEQUENCE [LARGE SCALE GENOMIC DNA]</scope>
    <source>
        <strain evidence="7">cv. GT1</strain>
        <tissue evidence="6">Leaf</tissue>
    </source>
</reference>
<keyword evidence="7" id="KW-1185">Reference proteome</keyword>
<protein>
    <recommendedName>
        <fullName evidence="8">DUF632 domain-containing protein</fullName>
    </recommendedName>
</protein>
<dbReference type="PANTHER" id="PTHR21450:SF59">
    <property type="entry name" value="PROTEIN, PUTATIVE_ 48652-45869-RELATED"/>
    <property type="match status" value="1"/>
</dbReference>
<name>A0A6A6NE63_HEVBR</name>
<dbReference type="CDD" id="cd15800">
    <property type="entry name" value="PMEI-like_2"/>
    <property type="match status" value="1"/>
</dbReference>
<feature type="region of interest" description="Disordered" evidence="2">
    <location>
        <begin position="56"/>
        <end position="77"/>
    </location>
</feature>
<dbReference type="Pfam" id="PF04783">
    <property type="entry name" value="DUF630"/>
    <property type="match status" value="1"/>
</dbReference>
<dbReference type="Gene3D" id="1.20.140.40">
    <property type="entry name" value="Invertase/pectin methylesterase inhibitor family protein"/>
    <property type="match status" value="1"/>
</dbReference>
<sequence length="775" mass="88340">MGCTQSKIENEEAVSRCKERKQFMKDAVAARNAFASAYSAYAITLKNTGAALSDYTHASSMPPSSTVEDFGPPPPPFREPLPLQRAATMPEFILKPEQKLVGSTIMEDEEMEFDTHDNEKLIRKRSSSSNRGSGSKRGAVQENHQPQHPKEQGPPQPPQQQQQRWKEEVMRGPTVHQGSSWEEYIFPPVESMPGPTLAEPVDVEEELRRRDEEKANKVSQVKEEEEEDPVLVVEEKVEKAVEVPVPVQVPAVEKKVAKKDAGEMGRIKPMSLMVLFAELDDHFLKASESAHEVSKMLEATRLHYHSNFADNRGHIDHSKRVMRVITWNRSFKGIPSVDDDKDDFDREEHETHATVLDKMLAWEKKLYDEVKAGEIMKFEYQRKVALLNKRKKQGDFQKDYIKALNNWLKLNLIPIESNLKEKVSSPPRVHNPPIHALLIAWRDDLEKLPDEVARSAIGNFAAVLQTIVNYQEEEMKTREKCEAMRKELARKTKQFDDWKQKHNIGFANKGSDHDMAEDNPHRDAMVDRQIVLDSLSKQLENEEEACQKLSLQVRQKSFTGLKTRLPELFRAMTDIALACSEMYSHLRHIDVSLKYRGKRLGKVRSGQGHVRALASSYVDAEMEFNGVRILSDVVYLLQDLARGRVPLDTATVFTGKLGFWFFEFPLKDASSIAMKVSKDRSTSFKVEKSLNICLEQYWKAISNIGKALASFSVRDYDEVHTMLIAAITNFGFCDEAFYKQGLAKSPMKDINGFLIEFAAFGVDISTKLKENIIHF</sequence>
<accession>A0A6A6NE63</accession>
<dbReference type="GO" id="GO:0004857">
    <property type="term" value="F:enzyme inhibitor activity"/>
    <property type="evidence" value="ECO:0007669"/>
    <property type="project" value="InterPro"/>
</dbReference>
<evidence type="ECO:0000259" key="5">
    <source>
        <dbReference type="Pfam" id="PF04783"/>
    </source>
</evidence>
<dbReference type="EMBL" id="JAAGAX010000002">
    <property type="protein sequence ID" value="KAF2323343.1"/>
    <property type="molecule type" value="Genomic_DNA"/>
</dbReference>
<organism evidence="6 7">
    <name type="scientific">Hevea brasiliensis</name>
    <name type="common">Para rubber tree</name>
    <name type="synonym">Siphonia brasiliensis</name>
    <dbReference type="NCBI Taxonomy" id="3981"/>
    <lineage>
        <taxon>Eukaryota</taxon>
        <taxon>Viridiplantae</taxon>
        <taxon>Streptophyta</taxon>
        <taxon>Embryophyta</taxon>
        <taxon>Tracheophyta</taxon>
        <taxon>Spermatophyta</taxon>
        <taxon>Magnoliopsida</taxon>
        <taxon>eudicotyledons</taxon>
        <taxon>Gunneridae</taxon>
        <taxon>Pentapetalae</taxon>
        <taxon>rosids</taxon>
        <taxon>fabids</taxon>
        <taxon>Malpighiales</taxon>
        <taxon>Euphorbiaceae</taxon>
        <taxon>Crotonoideae</taxon>
        <taxon>Micrandreae</taxon>
        <taxon>Hevea</taxon>
    </lineage>
</organism>
<feature type="coiled-coil region" evidence="1">
    <location>
        <begin position="467"/>
        <end position="501"/>
    </location>
</feature>
<dbReference type="InterPro" id="IPR006868">
    <property type="entry name" value="DUF630"/>
</dbReference>
<feature type="domain" description="Pectinesterase inhibitor" evidence="3">
    <location>
        <begin position="669"/>
        <end position="748"/>
    </location>
</feature>
<dbReference type="InterPro" id="IPR006867">
    <property type="entry name" value="DUF632"/>
</dbReference>
<comment type="caution">
    <text evidence="6">The sequence shown here is derived from an EMBL/GenBank/DDBJ whole genome shotgun (WGS) entry which is preliminary data.</text>
</comment>
<dbReference type="Pfam" id="PF04782">
    <property type="entry name" value="DUF632"/>
    <property type="match status" value="2"/>
</dbReference>
<dbReference type="Pfam" id="PF04043">
    <property type="entry name" value="PMEI"/>
    <property type="match status" value="1"/>
</dbReference>
<dbReference type="Proteomes" id="UP000467840">
    <property type="component" value="Chromosome 11"/>
</dbReference>
<evidence type="ECO:0008006" key="8">
    <source>
        <dbReference type="Google" id="ProtNLM"/>
    </source>
</evidence>
<dbReference type="InterPro" id="IPR035513">
    <property type="entry name" value="Invertase/methylesterase_inhib"/>
</dbReference>
<evidence type="ECO:0000313" key="7">
    <source>
        <dbReference type="Proteomes" id="UP000467840"/>
    </source>
</evidence>
<feature type="region of interest" description="Disordered" evidence="2">
    <location>
        <begin position="110"/>
        <end position="180"/>
    </location>
</feature>
<dbReference type="AlphaFoldDB" id="A0A6A6NE63"/>
<feature type="compositionally biased region" description="Polar residues" evidence="2">
    <location>
        <begin position="56"/>
        <end position="67"/>
    </location>
</feature>
<dbReference type="PANTHER" id="PTHR21450">
    <property type="entry name" value="PROTEIN ALTERED PHOSPHATE STARVATION RESPONSE 1"/>
    <property type="match status" value="1"/>
</dbReference>
<evidence type="ECO:0000259" key="4">
    <source>
        <dbReference type="Pfam" id="PF04782"/>
    </source>
</evidence>
<dbReference type="SUPFAM" id="SSF101148">
    <property type="entry name" value="Plant invertase/pectin methylesterase inhibitor"/>
    <property type="match status" value="1"/>
</dbReference>
<dbReference type="NCBIfam" id="TIGR01614">
    <property type="entry name" value="PME_inhib"/>
    <property type="match status" value="1"/>
</dbReference>
<proteinExistence type="predicted"/>
<feature type="domain" description="DUF630" evidence="5">
    <location>
        <begin position="1"/>
        <end position="57"/>
    </location>
</feature>
<feature type="compositionally biased region" description="Basic and acidic residues" evidence="2">
    <location>
        <begin position="206"/>
        <end position="222"/>
    </location>
</feature>
<feature type="domain" description="DUF632" evidence="4">
    <location>
        <begin position="275"/>
        <end position="394"/>
    </location>
</feature>
<keyword evidence="1" id="KW-0175">Coiled coil</keyword>